<feature type="compositionally biased region" description="Basic and acidic residues" evidence="1">
    <location>
        <begin position="31"/>
        <end position="52"/>
    </location>
</feature>
<proteinExistence type="predicted"/>
<organism evidence="2">
    <name type="scientific">Arundo donax</name>
    <name type="common">Giant reed</name>
    <name type="synonym">Donax arundinaceus</name>
    <dbReference type="NCBI Taxonomy" id="35708"/>
    <lineage>
        <taxon>Eukaryota</taxon>
        <taxon>Viridiplantae</taxon>
        <taxon>Streptophyta</taxon>
        <taxon>Embryophyta</taxon>
        <taxon>Tracheophyta</taxon>
        <taxon>Spermatophyta</taxon>
        <taxon>Magnoliopsida</taxon>
        <taxon>Liliopsida</taxon>
        <taxon>Poales</taxon>
        <taxon>Poaceae</taxon>
        <taxon>PACMAD clade</taxon>
        <taxon>Arundinoideae</taxon>
        <taxon>Arundineae</taxon>
        <taxon>Arundo</taxon>
    </lineage>
</organism>
<evidence type="ECO:0000313" key="2">
    <source>
        <dbReference type="EMBL" id="JAD24937.1"/>
    </source>
</evidence>
<feature type="region of interest" description="Disordered" evidence="1">
    <location>
        <begin position="31"/>
        <end position="67"/>
    </location>
</feature>
<reference evidence="2" key="1">
    <citation type="submission" date="2014-09" db="EMBL/GenBank/DDBJ databases">
        <authorList>
            <person name="Magalhaes I.L.F."/>
            <person name="Oliveira U."/>
            <person name="Santos F.R."/>
            <person name="Vidigal T.H.D.A."/>
            <person name="Brescovit A.D."/>
            <person name="Santos A.J."/>
        </authorList>
    </citation>
    <scope>NUCLEOTIDE SEQUENCE</scope>
    <source>
        <tissue evidence="2">Shoot tissue taken approximately 20 cm above the soil surface</tissue>
    </source>
</reference>
<reference evidence="2" key="2">
    <citation type="journal article" date="2015" name="Data Brief">
        <title>Shoot transcriptome of the giant reed, Arundo donax.</title>
        <authorList>
            <person name="Barrero R.A."/>
            <person name="Guerrero F.D."/>
            <person name="Moolhuijzen P."/>
            <person name="Goolsby J.A."/>
            <person name="Tidwell J."/>
            <person name="Bellgard S.E."/>
            <person name="Bellgard M.I."/>
        </authorList>
    </citation>
    <scope>NUCLEOTIDE SEQUENCE</scope>
    <source>
        <tissue evidence="2">Shoot tissue taken approximately 20 cm above the soil surface</tissue>
    </source>
</reference>
<dbReference type="EMBL" id="GBRH01272958">
    <property type="protein sequence ID" value="JAD24937.1"/>
    <property type="molecule type" value="Transcribed_RNA"/>
</dbReference>
<sequence>MVICSTSYQIFYYIPRKREIGNVRKKETRKEAAIQSRNKEAAIQSRKRETNERQPVGSIRGRGMIVQ</sequence>
<evidence type="ECO:0000256" key="1">
    <source>
        <dbReference type="SAM" id="MobiDB-lite"/>
    </source>
</evidence>
<name>A0A0A8YRC5_ARUDO</name>
<dbReference type="AlphaFoldDB" id="A0A0A8YRC5"/>
<accession>A0A0A8YRC5</accession>
<protein>
    <submittedName>
        <fullName evidence="2">Uncharacterized protein</fullName>
    </submittedName>
</protein>